<dbReference type="InterPro" id="IPR019734">
    <property type="entry name" value="TPR_rpt"/>
</dbReference>
<dbReference type="Gene3D" id="2.60.120.10">
    <property type="entry name" value="Jelly Rolls"/>
    <property type="match status" value="2"/>
</dbReference>
<dbReference type="EMBL" id="JH767132">
    <property type="protein sequence ID" value="EQC42810.1"/>
    <property type="molecule type" value="Genomic_DNA"/>
</dbReference>
<protein>
    <recommendedName>
        <fullName evidence="2">Cyclic nucleotide-binding domain-containing protein</fullName>
    </recommendedName>
</protein>
<feature type="domain" description="Cyclic nucleotide-binding" evidence="2">
    <location>
        <begin position="700"/>
        <end position="743"/>
    </location>
</feature>
<dbReference type="VEuPathDB" id="FungiDB:SDRG_00530"/>
<evidence type="ECO:0000313" key="3">
    <source>
        <dbReference type="EMBL" id="EQC42810.1"/>
    </source>
</evidence>
<dbReference type="SUPFAM" id="SSF51206">
    <property type="entry name" value="cAMP-binding domain-like"/>
    <property type="match status" value="2"/>
</dbReference>
<evidence type="ECO:0000259" key="2">
    <source>
        <dbReference type="PROSITE" id="PS50042"/>
    </source>
</evidence>
<reference evidence="3 4" key="1">
    <citation type="submission" date="2012-04" db="EMBL/GenBank/DDBJ databases">
        <title>The Genome Sequence of Saprolegnia declina VS20.</title>
        <authorList>
            <consortium name="The Broad Institute Genome Sequencing Platform"/>
            <person name="Russ C."/>
            <person name="Nusbaum C."/>
            <person name="Tyler B."/>
            <person name="van West P."/>
            <person name="Dieguez-Uribeondo J."/>
            <person name="de Bruijn I."/>
            <person name="Tripathy S."/>
            <person name="Jiang R."/>
            <person name="Young S.K."/>
            <person name="Zeng Q."/>
            <person name="Gargeya S."/>
            <person name="Fitzgerald M."/>
            <person name="Haas B."/>
            <person name="Abouelleil A."/>
            <person name="Alvarado L."/>
            <person name="Arachchi H.M."/>
            <person name="Berlin A."/>
            <person name="Chapman S.B."/>
            <person name="Goldberg J."/>
            <person name="Griggs A."/>
            <person name="Gujja S."/>
            <person name="Hansen M."/>
            <person name="Howarth C."/>
            <person name="Imamovic A."/>
            <person name="Larimer J."/>
            <person name="McCowen C."/>
            <person name="Montmayeur A."/>
            <person name="Murphy C."/>
            <person name="Neiman D."/>
            <person name="Pearson M."/>
            <person name="Priest M."/>
            <person name="Roberts A."/>
            <person name="Saif S."/>
            <person name="Shea T."/>
            <person name="Sisk P."/>
            <person name="Sykes S."/>
            <person name="Wortman J."/>
            <person name="Nusbaum C."/>
            <person name="Birren B."/>
        </authorList>
    </citation>
    <scope>NUCLEOTIDE SEQUENCE [LARGE SCALE GENOMIC DNA]</scope>
    <source>
        <strain evidence="3 4">VS20</strain>
    </source>
</reference>
<dbReference type="RefSeq" id="XP_008604233.1">
    <property type="nucleotide sequence ID" value="XM_008606011.1"/>
</dbReference>
<dbReference type="InterPro" id="IPR000595">
    <property type="entry name" value="cNMP-bd_dom"/>
</dbReference>
<dbReference type="AlphaFoldDB" id="T0R8K8"/>
<dbReference type="InterPro" id="IPR011990">
    <property type="entry name" value="TPR-like_helical_dom_sf"/>
</dbReference>
<dbReference type="SMART" id="SM00028">
    <property type="entry name" value="TPR"/>
    <property type="match status" value="3"/>
</dbReference>
<dbReference type="InterPro" id="IPR018490">
    <property type="entry name" value="cNMP-bd_dom_sf"/>
</dbReference>
<dbReference type="OrthoDB" id="78107at2759"/>
<sequence>MSAKTSRECRVLASAKALGLSVGDGVSAADALRSHNAPKDEVFDKTLYSTTRIFLRQIARHKALPKHARGKKANSAPVASLKCILLADNNRHRRDALALQLDGAFKVLLASSVRDVLQVVQMFTVHLVFVRAAIGRDSAATMLDALRHKGVAIPVVVGTSRFLDEDNPDMLRACLERGALGHLDDSVLTSLQLRDRLLELIEALGAVDKECQTFKNVESKVARRRSTLALKSGASTSVLSSIMQRRGSTLVTAASSANLRRPSDSKLEEVDTKIFDRQMLMQKRAQVASALQVDHSALGLTATPAPSPLPVDLQRTPVPKPTRNDINKNVYTHPHKVAAVVQAFDYDRRTRPEKSVACQEPLLEHCLALDPKTLGAAAESRLNKAYLFYAQGRLDMTIHWCSNALATEPFNLPKWVHLLRGAAHDKLGDHALALHDFTAAVAIDAKCHEAHFNASVALLKLGRDKDALAAIERAQASAEGSCPSYMRNYALILRRLGRFDDARVAYAQLDPSQSDDDIDASLDGLLESLGLRGGLLDALFCQSKVDKAGFFAKSGERSDEMLDAMAAVLRSFDFFVRMPDDVVRRVCQAGNFTVIRCGDAFELAAAMPTAFYVCVSGTLSVHANLKLSAHEAVATASTLRLHAGAIFGCVGYSVSNLMMYLADERTEVLYLAPKIFKATLEPQWILEQHARFATFRRSPVFRSLSDSELGHIVSHSILARFTKGSVIIAQGSVPKHLYLLYKGICRFQQTFADGTNDTSESAPPTTALAPPVAPFHHLLADASWPLGYTRPAPTLAQATSMPQLDVRRSLSRAKRATNGGALPAITYELYPPALFGETAYLEASQKAKCSIIANTLVEVLAVDVHQLKSLSTAKDLLMAIARYAPMYVDAARAEKLQADHDAWTEVRGKEALLLNKARWPIQKSRLRFLPNGSSLVLPDECIVTSPKR</sequence>
<evidence type="ECO:0000313" key="4">
    <source>
        <dbReference type="Proteomes" id="UP000030762"/>
    </source>
</evidence>
<evidence type="ECO:0000256" key="1">
    <source>
        <dbReference type="SAM" id="MobiDB-lite"/>
    </source>
</evidence>
<accession>T0R8K8</accession>
<dbReference type="InParanoid" id="T0R8K8"/>
<dbReference type="CDD" id="cd00038">
    <property type="entry name" value="CAP_ED"/>
    <property type="match status" value="1"/>
</dbReference>
<keyword evidence="4" id="KW-1185">Reference proteome</keyword>
<dbReference type="PROSITE" id="PS50042">
    <property type="entry name" value="CNMP_BINDING_3"/>
    <property type="match status" value="1"/>
</dbReference>
<dbReference type="GeneID" id="19941257"/>
<dbReference type="Gene3D" id="3.40.50.2300">
    <property type="match status" value="1"/>
</dbReference>
<dbReference type="InterPro" id="IPR014710">
    <property type="entry name" value="RmlC-like_jellyroll"/>
</dbReference>
<organism evidence="3 4">
    <name type="scientific">Saprolegnia diclina (strain VS20)</name>
    <dbReference type="NCBI Taxonomy" id="1156394"/>
    <lineage>
        <taxon>Eukaryota</taxon>
        <taxon>Sar</taxon>
        <taxon>Stramenopiles</taxon>
        <taxon>Oomycota</taxon>
        <taxon>Saprolegniomycetes</taxon>
        <taxon>Saprolegniales</taxon>
        <taxon>Saprolegniaceae</taxon>
        <taxon>Saprolegnia</taxon>
    </lineage>
</organism>
<dbReference type="PANTHER" id="PTHR23011">
    <property type="entry name" value="CYCLIC NUCLEOTIDE-BINDING DOMAIN CONTAINING PROTEIN"/>
    <property type="match status" value="1"/>
</dbReference>
<dbReference type="PANTHER" id="PTHR23011:SF28">
    <property type="entry name" value="CYCLIC NUCLEOTIDE-BINDING DOMAIN CONTAINING PROTEIN"/>
    <property type="match status" value="1"/>
</dbReference>
<dbReference type="OMA" id="RTRGFQH"/>
<dbReference type="SUPFAM" id="SSF48452">
    <property type="entry name" value="TPR-like"/>
    <property type="match status" value="1"/>
</dbReference>
<dbReference type="Gene3D" id="1.25.40.10">
    <property type="entry name" value="Tetratricopeptide repeat domain"/>
    <property type="match status" value="1"/>
</dbReference>
<proteinExistence type="predicted"/>
<dbReference type="InterPro" id="IPR011006">
    <property type="entry name" value="CheY-like_superfamily"/>
</dbReference>
<dbReference type="Pfam" id="PF13432">
    <property type="entry name" value="TPR_16"/>
    <property type="match status" value="1"/>
</dbReference>
<feature type="region of interest" description="Disordered" evidence="1">
    <location>
        <begin position="304"/>
        <end position="328"/>
    </location>
</feature>
<dbReference type="eggNOG" id="ENOG502SFP1">
    <property type="taxonomic scope" value="Eukaryota"/>
</dbReference>
<dbReference type="STRING" id="1156394.T0R8K8"/>
<dbReference type="SUPFAM" id="SSF52172">
    <property type="entry name" value="CheY-like"/>
    <property type="match status" value="1"/>
</dbReference>
<name>T0R8K8_SAPDV</name>
<dbReference type="Proteomes" id="UP000030762">
    <property type="component" value="Unassembled WGS sequence"/>
</dbReference>
<gene>
    <name evidence="3" type="ORF">SDRG_00530</name>
</gene>